<organism evidence="1 2">
    <name type="scientific">Euzebya pacifica</name>
    <dbReference type="NCBI Taxonomy" id="1608957"/>
    <lineage>
        <taxon>Bacteria</taxon>
        <taxon>Bacillati</taxon>
        <taxon>Actinomycetota</taxon>
        <taxon>Nitriliruptoria</taxon>
        <taxon>Euzebyales</taxon>
    </lineage>
</organism>
<gene>
    <name evidence="1" type="ORF">DVS28_a3297</name>
</gene>
<dbReference type="KEGG" id="euz:DVS28_a3297"/>
<evidence type="ECO:0000313" key="2">
    <source>
        <dbReference type="Proteomes" id="UP000264006"/>
    </source>
</evidence>
<dbReference type="RefSeq" id="WP_174236209.1">
    <property type="nucleotide sequence ID" value="NZ_CAXIBR010000007.1"/>
</dbReference>
<keyword evidence="2" id="KW-1185">Reference proteome</keyword>
<dbReference type="EMBL" id="CP031165">
    <property type="protein sequence ID" value="AXV07972.1"/>
    <property type="molecule type" value="Genomic_DNA"/>
</dbReference>
<evidence type="ECO:0000313" key="1">
    <source>
        <dbReference type="EMBL" id="AXV07972.1"/>
    </source>
</evidence>
<proteinExistence type="predicted"/>
<accession>A0A346Y0H5</accession>
<name>A0A346Y0H5_9ACTN</name>
<reference evidence="1 2" key="1">
    <citation type="submission" date="2018-09" db="EMBL/GenBank/DDBJ databases">
        <title>Complete genome sequence of Euzebya sp. DY32-46 isolated from seawater of Pacific Ocean.</title>
        <authorList>
            <person name="Xu L."/>
            <person name="Wu Y.-H."/>
            <person name="Xu X.-W."/>
        </authorList>
    </citation>
    <scope>NUCLEOTIDE SEQUENCE [LARGE SCALE GENOMIC DNA]</scope>
    <source>
        <strain evidence="1 2">DY32-46</strain>
    </source>
</reference>
<protein>
    <submittedName>
        <fullName evidence="1">Uncharacterized protein</fullName>
    </submittedName>
</protein>
<dbReference type="Proteomes" id="UP000264006">
    <property type="component" value="Chromosome"/>
</dbReference>
<sequence>MPLVFPYDFDRRFAPIWWPLGAREGRDGVTVSADTFEATYGRFVLRTPISNIASAENTGPYNPLKSVGLRMSMADSGLTMGTTGASGVCVTFHEKVGRVIGPWSHRGLTVTVADPDGLVRALGFGAGS</sequence>
<dbReference type="AlphaFoldDB" id="A0A346Y0H5"/>